<dbReference type="AlphaFoldDB" id="A0A2U1E3I5"/>
<accession>A0A2U1E3I5</accession>
<dbReference type="Pfam" id="PF07282">
    <property type="entry name" value="Cas12f1-like_TNB"/>
    <property type="match status" value="1"/>
</dbReference>
<protein>
    <submittedName>
        <fullName evidence="8">IS605 OrfB family transposase</fullName>
    </submittedName>
</protein>
<dbReference type="Pfam" id="PF01385">
    <property type="entry name" value="OrfB_IS605"/>
    <property type="match status" value="1"/>
</dbReference>
<evidence type="ECO:0000256" key="2">
    <source>
        <dbReference type="ARBA" id="ARBA00022578"/>
    </source>
</evidence>
<keyword evidence="4" id="KW-0233">DNA recombination</keyword>
<dbReference type="NCBIfam" id="NF040570">
    <property type="entry name" value="guided_TnpB"/>
    <property type="match status" value="1"/>
</dbReference>
<dbReference type="InterPro" id="IPR001959">
    <property type="entry name" value="Transposase"/>
</dbReference>
<keyword evidence="3" id="KW-0238">DNA-binding</keyword>
<evidence type="ECO:0000313" key="8">
    <source>
        <dbReference type="EMBL" id="PVY94514.1"/>
    </source>
</evidence>
<feature type="domain" description="Probable transposase IS891/IS1136/IS1341" evidence="6">
    <location>
        <begin position="264"/>
        <end position="385"/>
    </location>
</feature>
<dbReference type="EMBL" id="QEKV01000004">
    <property type="protein sequence ID" value="PVY94514.1"/>
    <property type="molecule type" value="Genomic_DNA"/>
</dbReference>
<feature type="coiled-coil region" evidence="5">
    <location>
        <begin position="306"/>
        <end position="356"/>
    </location>
</feature>
<organism evidence="8 9">
    <name type="scientific">Ezakiella coagulans</name>
    <dbReference type="NCBI Taxonomy" id="46507"/>
    <lineage>
        <taxon>Bacteria</taxon>
        <taxon>Bacillati</taxon>
        <taxon>Bacillota</taxon>
        <taxon>Tissierellia</taxon>
        <taxon>Ezakiella</taxon>
    </lineage>
</organism>
<dbReference type="GO" id="GO:0003677">
    <property type="term" value="F:DNA binding"/>
    <property type="evidence" value="ECO:0007669"/>
    <property type="project" value="UniProtKB-KW"/>
</dbReference>
<evidence type="ECO:0000313" key="9">
    <source>
        <dbReference type="Proteomes" id="UP000245793"/>
    </source>
</evidence>
<evidence type="ECO:0000259" key="7">
    <source>
        <dbReference type="Pfam" id="PF07282"/>
    </source>
</evidence>
<reference evidence="8 9" key="1">
    <citation type="submission" date="2018-04" db="EMBL/GenBank/DDBJ databases">
        <title>Genomic Encyclopedia of Type Strains, Phase IV (KMG-IV): sequencing the most valuable type-strain genomes for metagenomic binning, comparative biology and taxonomic classification.</title>
        <authorList>
            <person name="Goeker M."/>
        </authorList>
    </citation>
    <scope>NUCLEOTIDE SEQUENCE [LARGE SCALE GENOMIC DNA]</scope>
    <source>
        <strain evidence="8 9">DSM 20705</strain>
    </source>
</reference>
<feature type="domain" description="Cas12f1-like TNB" evidence="7">
    <location>
        <begin position="397"/>
        <end position="468"/>
    </location>
</feature>
<name>A0A2U1E3I5_9FIRM</name>
<evidence type="ECO:0000256" key="1">
    <source>
        <dbReference type="ARBA" id="ARBA00008761"/>
    </source>
</evidence>
<gene>
    <name evidence="8" type="ORF">C7381_10415</name>
</gene>
<keyword evidence="5" id="KW-0175">Coiled coil</keyword>
<dbReference type="Proteomes" id="UP000245793">
    <property type="component" value="Unassembled WGS sequence"/>
</dbReference>
<evidence type="ECO:0000256" key="5">
    <source>
        <dbReference type="SAM" id="Coils"/>
    </source>
</evidence>
<evidence type="ECO:0000256" key="4">
    <source>
        <dbReference type="ARBA" id="ARBA00023172"/>
    </source>
</evidence>
<dbReference type="RefSeq" id="WP_116479968.1">
    <property type="nucleotide sequence ID" value="NZ_QEKV01000004.1"/>
</dbReference>
<keyword evidence="9" id="KW-1185">Reference proteome</keyword>
<proteinExistence type="inferred from homology"/>
<comment type="caution">
    <text evidence="8">The sequence shown here is derived from an EMBL/GenBank/DDBJ whole genome shotgun (WGS) entry which is preliminary data.</text>
</comment>
<dbReference type="GO" id="GO:0006310">
    <property type="term" value="P:DNA recombination"/>
    <property type="evidence" value="ECO:0007669"/>
    <property type="project" value="UniProtKB-KW"/>
</dbReference>
<sequence length="595" mass="70324">MLVSKVEKIKVKLDNKNIKKYVRTCRIFNREYNSVLSELLTEKYSLPTREEWDDLISDIVHLKKEIKSLKSRKKTEDEIFEESKEALKLFKGEIIENKTEANNKLLEEKEKQLELLLEHKNNIQILANNSNITNTTINYVMGGSSFDSYLKSYFQRILVTSIDRFKAKPKNKSNTEFNKPLAGLPKYRKISTPITLEFTNQSYRFLKNNKNKITGIKLGTLFPNIKFRSKLSDEFLNNEIKINNIALTPVSQYSIIDGKFYILINYEYENLRPLPNFINKVGIDVGLSDLVVTSDGEKFNYPEGVLEKIEEKRTRLQSILSIKKNKNKYWKKSKRYKKLKNRIDKLYAKEKNIREDFAHQVSRYLVNKYDVITMEDLNIQGMLKNKNLSFKIANASWNRLAILLEYKSKNNNKIFRKSYRFYPSTKICNNCKTESEIFKGPQSLSIRDWICPTCGTHHDRDINAAKNIRDWEPESENAISKTYKMIEKVRKSQLRDFTNWIVFSTYLDILRKDNNRKTLNKLLKLSNIKELNQEDLNYIDELLEKDKTRQNRKYDLSNNKIKELKGLKQISQLENKLRVEQLNRICLRLETLNIK</sequence>
<comment type="similarity">
    <text evidence="1">In the C-terminal section; belongs to the transposase 35 family.</text>
</comment>
<dbReference type="InterPro" id="IPR010095">
    <property type="entry name" value="Cas12f1-like_TNB"/>
</dbReference>
<dbReference type="NCBIfam" id="TIGR01766">
    <property type="entry name" value="IS200/IS605 family accessory protein TnpB-like domain"/>
    <property type="match status" value="1"/>
</dbReference>
<keyword evidence="2" id="KW-0815">Transposition</keyword>
<evidence type="ECO:0000256" key="3">
    <source>
        <dbReference type="ARBA" id="ARBA00023125"/>
    </source>
</evidence>
<dbReference type="GO" id="GO:0032196">
    <property type="term" value="P:transposition"/>
    <property type="evidence" value="ECO:0007669"/>
    <property type="project" value="UniProtKB-KW"/>
</dbReference>
<feature type="coiled-coil region" evidence="5">
    <location>
        <begin position="95"/>
        <end position="126"/>
    </location>
</feature>
<evidence type="ECO:0000259" key="6">
    <source>
        <dbReference type="Pfam" id="PF01385"/>
    </source>
</evidence>